<dbReference type="AlphaFoldDB" id="A0A2A4YMW5"/>
<dbReference type="GO" id="GO:0005737">
    <property type="term" value="C:cytoplasm"/>
    <property type="evidence" value="ECO:0007669"/>
    <property type="project" value="UniProtKB-ARBA"/>
</dbReference>
<dbReference type="EMBL" id="NVUU01000003">
    <property type="protein sequence ID" value="PCI96084.1"/>
    <property type="molecule type" value="Genomic_DNA"/>
</dbReference>
<comment type="similarity">
    <text evidence="1 7 8">Belongs to the universal ribosomal protein uS8 family.</text>
</comment>
<dbReference type="SUPFAM" id="SSF56047">
    <property type="entry name" value="Ribosomal protein S8"/>
    <property type="match status" value="1"/>
</dbReference>
<proteinExistence type="inferred from homology"/>
<dbReference type="GO" id="GO:0019843">
    <property type="term" value="F:rRNA binding"/>
    <property type="evidence" value="ECO:0007669"/>
    <property type="project" value="UniProtKB-UniRule"/>
</dbReference>
<sequence length="130" mass="14493">MLLMDPVSDLLTRIRNAKSARHRYVDIINSRLIKEIVEVLKEAGFIENYLTSDNKRTLRVFLKYAKNRESVIQGIKRLSKPGLRKYVGYKKIPTVLGGLGISILSTPCGVVSGSTAKKNKAGGELLCCVW</sequence>
<evidence type="ECO:0000256" key="4">
    <source>
        <dbReference type="ARBA" id="ARBA00022980"/>
    </source>
</evidence>
<reference evidence="10" key="1">
    <citation type="submission" date="2017-08" db="EMBL/GenBank/DDBJ databases">
        <title>A dynamic microbial community with high functional redundancy inhabits the cold, oxic subseafloor aquifer.</title>
        <authorList>
            <person name="Tully B.J."/>
            <person name="Wheat C.G."/>
            <person name="Glazer B.T."/>
            <person name="Huber J.A."/>
        </authorList>
    </citation>
    <scope>NUCLEOTIDE SEQUENCE [LARGE SCALE GENOMIC DNA]</scope>
</reference>
<evidence type="ECO:0000313" key="10">
    <source>
        <dbReference type="Proteomes" id="UP000217838"/>
    </source>
</evidence>
<dbReference type="GO" id="GO:0005840">
    <property type="term" value="C:ribosome"/>
    <property type="evidence" value="ECO:0007669"/>
    <property type="project" value="UniProtKB-KW"/>
</dbReference>
<dbReference type="GO" id="GO:1990904">
    <property type="term" value="C:ribonucleoprotein complex"/>
    <property type="evidence" value="ECO:0007669"/>
    <property type="project" value="UniProtKB-KW"/>
</dbReference>
<evidence type="ECO:0000256" key="7">
    <source>
        <dbReference type="HAMAP-Rule" id="MF_01302"/>
    </source>
</evidence>
<accession>A0A2A4YMW5</accession>
<keyword evidence="3 7" id="KW-0694">RNA-binding</keyword>
<organism evidence="9 10">
    <name type="scientific">Aerophobetes bacterium</name>
    <dbReference type="NCBI Taxonomy" id="2030807"/>
    <lineage>
        <taxon>Bacteria</taxon>
        <taxon>Candidatus Aerophobota</taxon>
    </lineage>
</organism>
<dbReference type="Gene3D" id="3.30.1490.10">
    <property type="match status" value="1"/>
</dbReference>
<dbReference type="FunFam" id="3.30.1370.30:FF:000002">
    <property type="entry name" value="30S ribosomal protein S8"/>
    <property type="match status" value="1"/>
</dbReference>
<keyword evidence="4 7" id="KW-0689">Ribosomal protein</keyword>
<dbReference type="PANTHER" id="PTHR11758">
    <property type="entry name" value="40S RIBOSOMAL PROTEIN S15A"/>
    <property type="match status" value="1"/>
</dbReference>
<dbReference type="GO" id="GO:0006412">
    <property type="term" value="P:translation"/>
    <property type="evidence" value="ECO:0007669"/>
    <property type="project" value="UniProtKB-UniRule"/>
</dbReference>
<protein>
    <recommendedName>
        <fullName evidence="6 7">Small ribosomal subunit protein uS8</fullName>
    </recommendedName>
</protein>
<dbReference type="Proteomes" id="UP000217838">
    <property type="component" value="Unassembled WGS sequence"/>
</dbReference>
<evidence type="ECO:0000256" key="1">
    <source>
        <dbReference type="ARBA" id="ARBA00006471"/>
    </source>
</evidence>
<gene>
    <name evidence="7" type="primary">rpsH</name>
    <name evidence="9" type="ORF">COB11_00435</name>
</gene>
<evidence type="ECO:0000256" key="8">
    <source>
        <dbReference type="RuleBase" id="RU003660"/>
    </source>
</evidence>
<evidence type="ECO:0000256" key="6">
    <source>
        <dbReference type="ARBA" id="ARBA00035258"/>
    </source>
</evidence>
<name>A0A2A4YMW5_UNCAE</name>
<dbReference type="Pfam" id="PF00410">
    <property type="entry name" value="Ribosomal_S8"/>
    <property type="match status" value="1"/>
</dbReference>
<keyword evidence="5 7" id="KW-0687">Ribonucleoprotein</keyword>
<dbReference type="PROSITE" id="PS00053">
    <property type="entry name" value="RIBOSOMAL_S8"/>
    <property type="match status" value="1"/>
</dbReference>
<dbReference type="HAMAP" id="MF_01302_B">
    <property type="entry name" value="Ribosomal_uS8_B"/>
    <property type="match status" value="1"/>
</dbReference>
<comment type="caution">
    <text evidence="9">The sequence shown here is derived from an EMBL/GenBank/DDBJ whole genome shotgun (WGS) entry which is preliminary data.</text>
</comment>
<dbReference type="InterPro" id="IPR000630">
    <property type="entry name" value="Ribosomal_uS8"/>
</dbReference>
<dbReference type="InterPro" id="IPR035987">
    <property type="entry name" value="Ribosomal_uS8_sf"/>
</dbReference>
<evidence type="ECO:0000256" key="3">
    <source>
        <dbReference type="ARBA" id="ARBA00022884"/>
    </source>
</evidence>
<evidence type="ECO:0000256" key="5">
    <source>
        <dbReference type="ARBA" id="ARBA00023274"/>
    </source>
</evidence>
<evidence type="ECO:0000313" key="9">
    <source>
        <dbReference type="EMBL" id="PCI96084.1"/>
    </source>
</evidence>
<dbReference type="NCBIfam" id="NF001109">
    <property type="entry name" value="PRK00136.1"/>
    <property type="match status" value="1"/>
</dbReference>
<evidence type="ECO:0000256" key="2">
    <source>
        <dbReference type="ARBA" id="ARBA00022730"/>
    </source>
</evidence>
<dbReference type="FunFam" id="3.30.1490.10:FF:000001">
    <property type="entry name" value="30S ribosomal protein S8"/>
    <property type="match status" value="1"/>
</dbReference>
<dbReference type="InterPro" id="IPR047863">
    <property type="entry name" value="Ribosomal_uS8_CS"/>
</dbReference>
<dbReference type="Gene3D" id="3.30.1370.30">
    <property type="match status" value="1"/>
</dbReference>
<comment type="subunit">
    <text evidence="7">Part of the 30S ribosomal subunit. Contacts proteins S5 and S12.</text>
</comment>
<dbReference type="GO" id="GO:0003735">
    <property type="term" value="F:structural constituent of ribosome"/>
    <property type="evidence" value="ECO:0007669"/>
    <property type="project" value="InterPro"/>
</dbReference>
<comment type="function">
    <text evidence="7">One of the primary rRNA binding proteins, it binds directly to 16S rRNA central domain where it helps coordinate assembly of the platform of the 30S subunit.</text>
</comment>
<keyword evidence="2 7" id="KW-0699">rRNA-binding</keyword>